<evidence type="ECO:0000256" key="1">
    <source>
        <dbReference type="SAM" id="MobiDB-lite"/>
    </source>
</evidence>
<sequence>MDRQIKTYSRLYVGNWNHGGLTPGGVQTAVPPSARAGLFSPHRGNIHPRRSLRSERCSSSLEVILDERMFYQESDQAPPSCRGPMLDDPQPSRSRL</sequence>
<accession>A0ABD0KB32</accession>
<gene>
    <name evidence="2" type="ORF">BaRGS_00024433</name>
</gene>
<evidence type="ECO:0000313" key="3">
    <source>
        <dbReference type="Proteomes" id="UP001519460"/>
    </source>
</evidence>
<protein>
    <submittedName>
        <fullName evidence="2">Uncharacterized protein</fullName>
    </submittedName>
</protein>
<organism evidence="2 3">
    <name type="scientific">Batillaria attramentaria</name>
    <dbReference type="NCBI Taxonomy" id="370345"/>
    <lineage>
        <taxon>Eukaryota</taxon>
        <taxon>Metazoa</taxon>
        <taxon>Spiralia</taxon>
        <taxon>Lophotrochozoa</taxon>
        <taxon>Mollusca</taxon>
        <taxon>Gastropoda</taxon>
        <taxon>Caenogastropoda</taxon>
        <taxon>Sorbeoconcha</taxon>
        <taxon>Cerithioidea</taxon>
        <taxon>Batillariidae</taxon>
        <taxon>Batillaria</taxon>
    </lineage>
</organism>
<dbReference type="AlphaFoldDB" id="A0ABD0KB32"/>
<feature type="non-terminal residue" evidence="2">
    <location>
        <position position="96"/>
    </location>
</feature>
<keyword evidence="3" id="KW-1185">Reference proteome</keyword>
<proteinExistence type="predicted"/>
<evidence type="ECO:0000313" key="2">
    <source>
        <dbReference type="EMBL" id="KAK7484308.1"/>
    </source>
</evidence>
<reference evidence="2 3" key="1">
    <citation type="journal article" date="2023" name="Sci. Data">
        <title>Genome assembly of the Korean intertidal mud-creeper Batillaria attramentaria.</title>
        <authorList>
            <person name="Patra A.K."/>
            <person name="Ho P.T."/>
            <person name="Jun S."/>
            <person name="Lee S.J."/>
            <person name="Kim Y."/>
            <person name="Won Y.J."/>
        </authorList>
    </citation>
    <scope>NUCLEOTIDE SEQUENCE [LARGE SCALE GENOMIC DNA]</scope>
    <source>
        <strain evidence="2">Wonlab-2016</strain>
    </source>
</reference>
<dbReference type="Proteomes" id="UP001519460">
    <property type="component" value="Unassembled WGS sequence"/>
</dbReference>
<name>A0ABD0KB32_9CAEN</name>
<comment type="caution">
    <text evidence="2">The sequence shown here is derived from an EMBL/GenBank/DDBJ whole genome shotgun (WGS) entry which is preliminary data.</text>
</comment>
<feature type="region of interest" description="Disordered" evidence="1">
    <location>
        <begin position="73"/>
        <end position="96"/>
    </location>
</feature>
<dbReference type="EMBL" id="JACVVK020000212">
    <property type="protein sequence ID" value="KAK7484308.1"/>
    <property type="molecule type" value="Genomic_DNA"/>
</dbReference>